<dbReference type="EMBL" id="FMZE01000003">
    <property type="protein sequence ID" value="SDC76450.1"/>
    <property type="molecule type" value="Genomic_DNA"/>
</dbReference>
<evidence type="ECO:0000313" key="1">
    <source>
        <dbReference type="EMBL" id="SDC76450.1"/>
    </source>
</evidence>
<name>A0A222VK67_9PSEU</name>
<evidence type="ECO:0000313" key="2">
    <source>
        <dbReference type="Proteomes" id="UP000199494"/>
    </source>
</evidence>
<sequence length="83" mass="9487">MRRCDSTLPDPAFEDFSGPTVVSTAIANQKERTHQTSHHRMTKGICRHIYVYLVFGYSVAHQDLQLSHRRGTFALLTVSREIV</sequence>
<reference evidence="1 2" key="1">
    <citation type="submission" date="2016-10" db="EMBL/GenBank/DDBJ databases">
        <authorList>
            <person name="de Groot N.N."/>
        </authorList>
    </citation>
    <scope>NUCLEOTIDE SEQUENCE [LARGE SCALE GENOMIC DNA]</scope>
    <source>
        <strain evidence="1 2">CGMCC 4.5506</strain>
    </source>
</reference>
<dbReference type="Proteomes" id="UP000199494">
    <property type="component" value="Unassembled WGS sequence"/>
</dbReference>
<dbReference type="AlphaFoldDB" id="A0A222VK67"/>
<dbReference type="KEGG" id="pmad:BAY61_02895"/>
<keyword evidence="2" id="KW-1185">Reference proteome</keyword>
<organism evidence="1 2">
    <name type="scientific">Prauserella marina</name>
    <dbReference type="NCBI Taxonomy" id="530584"/>
    <lineage>
        <taxon>Bacteria</taxon>
        <taxon>Bacillati</taxon>
        <taxon>Actinomycetota</taxon>
        <taxon>Actinomycetes</taxon>
        <taxon>Pseudonocardiales</taxon>
        <taxon>Pseudonocardiaceae</taxon>
        <taxon>Prauserella</taxon>
    </lineage>
</organism>
<protein>
    <submittedName>
        <fullName evidence="1">Uncharacterized protein</fullName>
    </submittedName>
</protein>
<accession>A0A222VK67</accession>
<gene>
    <name evidence="1" type="ORF">SAMN05421630_103535</name>
</gene>
<proteinExistence type="predicted"/>
<dbReference type="STRING" id="530584.SAMN05421630_103535"/>